<dbReference type="Gene3D" id="3.30.2190.10">
    <property type="entry name" value="PG1857-like"/>
    <property type="match status" value="1"/>
</dbReference>
<accession>A0A1I4LA98</accession>
<dbReference type="Pfam" id="PF09633">
    <property type="entry name" value="DUF2023"/>
    <property type="match status" value="1"/>
</dbReference>
<dbReference type="Proteomes" id="UP000199006">
    <property type="component" value="Unassembled WGS sequence"/>
</dbReference>
<proteinExistence type="predicted"/>
<dbReference type="InterPro" id="IPR036780">
    <property type="entry name" value="PG1857-like_sf"/>
</dbReference>
<sequence>MDVFCHHLYEYEKGLRNLILHTTHPDNKKLMLKRLNNKNIAYLIYQVSDKKINILFGDDHCIEVIKKIDKNDLTEYTAEEDFILGIMLGYDRLKQCQRYIDFKKERADQELIAG</sequence>
<dbReference type="AlphaFoldDB" id="A0A1I4LA98"/>
<gene>
    <name evidence="2" type="ORF">SAMN02983006_02264</name>
</gene>
<protein>
    <recommendedName>
        <fullName evidence="1">DUF2023 domain-containing protein</fullName>
    </recommendedName>
</protein>
<dbReference type="EMBL" id="FOTI01000038">
    <property type="protein sequence ID" value="SFL87577.1"/>
    <property type="molecule type" value="Genomic_DNA"/>
</dbReference>
<dbReference type="RefSeq" id="WP_089862298.1">
    <property type="nucleotide sequence ID" value="NZ_FOTI01000038.1"/>
</dbReference>
<organism evidence="2 3">
    <name type="scientific">Halanaerobium salsuginis</name>
    <dbReference type="NCBI Taxonomy" id="29563"/>
    <lineage>
        <taxon>Bacteria</taxon>
        <taxon>Bacillati</taxon>
        <taxon>Bacillota</taxon>
        <taxon>Clostridia</taxon>
        <taxon>Halanaerobiales</taxon>
        <taxon>Halanaerobiaceae</taxon>
        <taxon>Halanaerobium</taxon>
    </lineage>
</organism>
<keyword evidence="3" id="KW-1185">Reference proteome</keyword>
<name>A0A1I4LA98_9FIRM</name>
<evidence type="ECO:0000313" key="3">
    <source>
        <dbReference type="Proteomes" id="UP000199006"/>
    </source>
</evidence>
<evidence type="ECO:0000313" key="2">
    <source>
        <dbReference type="EMBL" id="SFL87577.1"/>
    </source>
</evidence>
<dbReference type="OrthoDB" id="8138867at2"/>
<feature type="domain" description="DUF2023" evidence="1">
    <location>
        <begin position="3"/>
        <end position="100"/>
    </location>
</feature>
<evidence type="ECO:0000259" key="1">
    <source>
        <dbReference type="Pfam" id="PF09633"/>
    </source>
</evidence>
<dbReference type="InterPro" id="IPR018594">
    <property type="entry name" value="DUF2023"/>
</dbReference>
<dbReference type="STRING" id="29563.SAMN02983006_02264"/>
<dbReference type="SUPFAM" id="SSF160448">
    <property type="entry name" value="PG1857-like"/>
    <property type="match status" value="1"/>
</dbReference>
<reference evidence="2 3" key="1">
    <citation type="submission" date="2016-10" db="EMBL/GenBank/DDBJ databases">
        <authorList>
            <person name="de Groot N.N."/>
        </authorList>
    </citation>
    <scope>NUCLEOTIDE SEQUENCE [LARGE SCALE GENOMIC DNA]</scope>
    <source>
        <strain evidence="2 3">ATCC 51327</strain>
    </source>
</reference>